<dbReference type="EMBL" id="SRLO01000109">
    <property type="protein sequence ID" value="TNN74893.1"/>
    <property type="molecule type" value="Genomic_DNA"/>
</dbReference>
<protein>
    <submittedName>
        <fullName evidence="1">Uncharacterized protein</fullName>
    </submittedName>
</protein>
<evidence type="ECO:0000313" key="1">
    <source>
        <dbReference type="EMBL" id="TNN74893.1"/>
    </source>
</evidence>
<proteinExistence type="predicted"/>
<gene>
    <name evidence="1" type="ORF">EYF80_014811</name>
</gene>
<dbReference type="AlphaFoldDB" id="A0A4Z2ICS9"/>
<organism evidence="1 2">
    <name type="scientific">Liparis tanakae</name>
    <name type="common">Tanaka's snailfish</name>
    <dbReference type="NCBI Taxonomy" id="230148"/>
    <lineage>
        <taxon>Eukaryota</taxon>
        <taxon>Metazoa</taxon>
        <taxon>Chordata</taxon>
        <taxon>Craniata</taxon>
        <taxon>Vertebrata</taxon>
        <taxon>Euteleostomi</taxon>
        <taxon>Actinopterygii</taxon>
        <taxon>Neopterygii</taxon>
        <taxon>Teleostei</taxon>
        <taxon>Neoteleostei</taxon>
        <taxon>Acanthomorphata</taxon>
        <taxon>Eupercaria</taxon>
        <taxon>Perciformes</taxon>
        <taxon>Cottioidei</taxon>
        <taxon>Cottales</taxon>
        <taxon>Liparidae</taxon>
        <taxon>Liparis</taxon>
    </lineage>
</organism>
<sequence>MISGCHLIKPASVGLLCCYQQQAGCMGLSSSQDRFHGLMHRTAQLEEVECPGAVHGWWRVESGGGWVEVEGEGVAQEGRNPGHSRARSKKARYCGFSGFYTPALYPSLWETLESEYKVN</sequence>
<accession>A0A4Z2ICS9</accession>
<evidence type="ECO:0000313" key="2">
    <source>
        <dbReference type="Proteomes" id="UP000314294"/>
    </source>
</evidence>
<dbReference type="Proteomes" id="UP000314294">
    <property type="component" value="Unassembled WGS sequence"/>
</dbReference>
<comment type="caution">
    <text evidence="1">The sequence shown here is derived from an EMBL/GenBank/DDBJ whole genome shotgun (WGS) entry which is preliminary data.</text>
</comment>
<keyword evidence="2" id="KW-1185">Reference proteome</keyword>
<name>A0A4Z2ICS9_9TELE</name>
<reference evidence="1 2" key="1">
    <citation type="submission" date="2019-03" db="EMBL/GenBank/DDBJ databases">
        <title>First draft genome of Liparis tanakae, snailfish: a comprehensive survey of snailfish specific genes.</title>
        <authorList>
            <person name="Kim W."/>
            <person name="Song I."/>
            <person name="Jeong J.-H."/>
            <person name="Kim D."/>
            <person name="Kim S."/>
            <person name="Ryu S."/>
            <person name="Song J.Y."/>
            <person name="Lee S.K."/>
        </authorList>
    </citation>
    <scope>NUCLEOTIDE SEQUENCE [LARGE SCALE GENOMIC DNA]</scope>
    <source>
        <tissue evidence="1">Muscle</tissue>
    </source>
</reference>